<feature type="compositionally biased region" description="Acidic residues" evidence="1">
    <location>
        <begin position="158"/>
        <end position="168"/>
    </location>
</feature>
<keyword evidence="3" id="KW-1185">Reference proteome</keyword>
<dbReference type="EMBL" id="CDMC01000002">
    <property type="protein sequence ID" value="CEN59815.1"/>
    <property type="molecule type" value="Genomic_DNA"/>
</dbReference>
<dbReference type="CDD" id="cd00167">
    <property type="entry name" value="SANT"/>
    <property type="match status" value="1"/>
</dbReference>
<dbReference type="InterPro" id="IPR001005">
    <property type="entry name" value="SANT/Myb"/>
</dbReference>
<dbReference type="AlphaFoldDB" id="A0A0U5GRZ2"/>
<proteinExistence type="predicted"/>
<feature type="region of interest" description="Disordered" evidence="1">
    <location>
        <begin position="92"/>
        <end position="260"/>
    </location>
</feature>
<protein>
    <recommendedName>
        <fullName evidence="4">Myb-like domain-containing protein</fullName>
    </recommendedName>
</protein>
<feature type="region of interest" description="Disordered" evidence="1">
    <location>
        <begin position="327"/>
        <end position="379"/>
    </location>
</feature>
<evidence type="ECO:0008006" key="4">
    <source>
        <dbReference type="Google" id="ProtNLM"/>
    </source>
</evidence>
<dbReference type="SUPFAM" id="SSF46689">
    <property type="entry name" value="Homeodomain-like"/>
    <property type="match status" value="1"/>
</dbReference>
<feature type="compositionally biased region" description="Basic and acidic residues" evidence="1">
    <location>
        <begin position="354"/>
        <end position="363"/>
    </location>
</feature>
<reference evidence="3" key="1">
    <citation type="journal article" date="2016" name="Genome Announc.">
        <title>Draft genome sequences of fungus Aspergillus calidoustus.</title>
        <authorList>
            <person name="Horn F."/>
            <person name="Linde J."/>
            <person name="Mattern D.J."/>
            <person name="Walther G."/>
            <person name="Guthke R."/>
            <person name="Scherlach K."/>
            <person name="Martin K."/>
            <person name="Brakhage A.A."/>
            <person name="Petzke L."/>
            <person name="Valiante V."/>
        </authorList>
    </citation>
    <scope>NUCLEOTIDE SEQUENCE [LARGE SCALE GENOMIC DNA]</scope>
    <source>
        <strain evidence="3">SF006504</strain>
    </source>
</reference>
<dbReference type="InterPro" id="IPR009057">
    <property type="entry name" value="Homeodomain-like_sf"/>
</dbReference>
<organism evidence="2 3">
    <name type="scientific">Aspergillus calidoustus</name>
    <dbReference type="NCBI Taxonomy" id="454130"/>
    <lineage>
        <taxon>Eukaryota</taxon>
        <taxon>Fungi</taxon>
        <taxon>Dikarya</taxon>
        <taxon>Ascomycota</taxon>
        <taxon>Pezizomycotina</taxon>
        <taxon>Eurotiomycetes</taxon>
        <taxon>Eurotiomycetidae</taxon>
        <taxon>Eurotiales</taxon>
        <taxon>Aspergillaceae</taxon>
        <taxon>Aspergillus</taxon>
        <taxon>Aspergillus subgen. Nidulantes</taxon>
    </lineage>
</organism>
<accession>A0A0U5GRZ2</accession>
<feature type="compositionally biased region" description="Polar residues" evidence="1">
    <location>
        <begin position="245"/>
        <end position="260"/>
    </location>
</feature>
<evidence type="ECO:0000313" key="2">
    <source>
        <dbReference type="EMBL" id="CEN59815.1"/>
    </source>
</evidence>
<evidence type="ECO:0000313" key="3">
    <source>
        <dbReference type="Proteomes" id="UP000054771"/>
    </source>
</evidence>
<evidence type="ECO:0000256" key="1">
    <source>
        <dbReference type="SAM" id="MobiDB-lite"/>
    </source>
</evidence>
<feature type="compositionally biased region" description="Polar residues" evidence="1">
    <location>
        <begin position="181"/>
        <end position="196"/>
    </location>
</feature>
<dbReference type="OrthoDB" id="10581853at2759"/>
<sequence>MTFNPSPWASVKWTEAEENRLWSLRAIYGNCTWGEFAKLGFFPGRSTGAISRKYYALRDESSEARTRQPASILSRTTLCGRASAKRFMEPNLVIPDPRPQKRPTLRDENGQYPAIHTDRPREITATSVNRSASSRNTMFPTRTETAYPVENGNMTDPEASDDPGDIEFDGSTRRLHRGRRSQGTNGSPSRRSQITASPSQSPSTRPPPISHPARWCWESSSPSPRHRQRHPSPAMKVQEVDDFESSGNANSETVHTPENAHTISQVLDRFLEIDSSDGRACLPPDPAVHAQPARISFQLPASSANSSGPKRVMTSIPVYRNSLEELTSASNPNPVKPSHTPAFTTPNPSPPETTAEKLNKEPRTVANIEQPTSRRPAGNTRCLIDAAEKVVQCARFLDHDNESRTR</sequence>
<dbReference type="Proteomes" id="UP000054771">
    <property type="component" value="Unassembled WGS sequence"/>
</dbReference>
<name>A0A0U5GRZ2_ASPCI</name>
<gene>
    <name evidence="2" type="ORF">ASPCAL02256</name>
</gene>
<feature type="compositionally biased region" description="Polar residues" evidence="1">
    <location>
        <begin position="124"/>
        <end position="144"/>
    </location>
</feature>